<evidence type="ECO:0000259" key="2">
    <source>
        <dbReference type="Pfam" id="PF00303"/>
    </source>
</evidence>
<keyword evidence="1" id="KW-0808">Transferase</keyword>
<dbReference type="InterPro" id="IPR023451">
    <property type="entry name" value="Thymidate_synth/dCMP_Mease_dom"/>
</dbReference>
<dbReference type="GO" id="GO:0016740">
    <property type="term" value="F:transferase activity"/>
    <property type="evidence" value="ECO:0007669"/>
    <property type="project" value="UniProtKB-KW"/>
</dbReference>
<reference evidence="3 4" key="1">
    <citation type="submission" date="2017-09" db="EMBL/GenBank/DDBJ databases">
        <title>Depth-based differentiation of microbial function through sediment-hosted aquifers and enrichment of novel symbionts in the deep terrestrial subsurface.</title>
        <authorList>
            <person name="Probst A.J."/>
            <person name="Ladd B."/>
            <person name="Jarett J.K."/>
            <person name="Geller-Mcgrath D.E."/>
            <person name="Sieber C.M."/>
            <person name="Emerson J.B."/>
            <person name="Anantharaman K."/>
            <person name="Thomas B.C."/>
            <person name="Malmstrom R."/>
            <person name="Stieglmeier M."/>
            <person name="Klingl A."/>
            <person name="Woyke T."/>
            <person name="Ryan C.M."/>
            <person name="Banfield J.F."/>
        </authorList>
    </citation>
    <scope>NUCLEOTIDE SEQUENCE [LARGE SCALE GENOMIC DNA]</scope>
    <source>
        <strain evidence="3">CG07_land_8_20_14_0_80_42_15</strain>
    </source>
</reference>
<accession>A0A2J0KZQ6</accession>
<evidence type="ECO:0000313" key="4">
    <source>
        <dbReference type="Proteomes" id="UP000230052"/>
    </source>
</evidence>
<dbReference type="SUPFAM" id="SSF55831">
    <property type="entry name" value="Thymidylate synthase/dCMP hydroxymethylase"/>
    <property type="match status" value="1"/>
</dbReference>
<dbReference type="EMBL" id="PEWV01000062">
    <property type="protein sequence ID" value="PIU41293.1"/>
    <property type="molecule type" value="Genomic_DNA"/>
</dbReference>
<dbReference type="AlphaFoldDB" id="A0A2J0KZQ6"/>
<sequence length="271" mass="32252">MKKDIPIFKIEGKTLPEVWEKAVVEVWNSGIDIKTEYDKKEDPPSKDATMIMVVNEPMSEPRIHRAFPGGLEDLEIYRQEVVDGIHDHWIKPEEGKWTYTYHKRLFEYDIEGENIKQVDYIINKLSEVPYSRRAQAITWNPKLDIPTEDPPCLQRIWCRLIKDGSDFRLNMNTHWRSRDAYKASFMNIFALTDLQRFIADSIALRIKKKVEVGRYVDITDSFHIYGSYKVEFENFLETIKKRSFEERTWDTEFARPFFEDAKKKILSEKNK</sequence>
<proteinExistence type="predicted"/>
<comment type="caution">
    <text evidence="3">The sequence shown here is derived from an EMBL/GenBank/DDBJ whole genome shotgun (WGS) entry which is preliminary data.</text>
</comment>
<organism evidence="3 4">
    <name type="scientific">Candidatus Aquitaenariimonas noxiae</name>
    <dbReference type="NCBI Taxonomy" id="1974741"/>
    <lineage>
        <taxon>Bacteria</taxon>
        <taxon>Pseudomonadati</taxon>
        <taxon>Candidatus Omnitrophota</taxon>
        <taxon>Candidatus Aquitaenariimonas</taxon>
    </lineage>
</organism>
<gene>
    <name evidence="3" type="ORF">COS99_06250</name>
</gene>
<name>A0A2J0KZQ6_9BACT</name>
<protein>
    <recommendedName>
        <fullName evidence="2">Thymidylate synthase/dCMP hydroxymethylase domain-containing protein</fullName>
    </recommendedName>
</protein>
<feature type="domain" description="Thymidylate synthase/dCMP hydroxymethylase" evidence="2">
    <location>
        <begin position="85"/>
        <end position="228"/>
    </location>
</feature>
<evidence type="ECO:0000313" key="3">
    <source>
        <dbReference type="EMBL" id="PIU41293.1"/>
    </source>
</evidence>
<dbReference type="Proteomes" id="UP000230052">
    <property type="component" value="Unassembled WGS sequence"/>
</dbReference>
<evidence type="ECO:0000256" key="1">
    <source>
        <dbReference type="ARBA" id="ARBA00022679"/>
    </source>
</evidence>
<dbReference type="Gene3D" id="3.30.572.10">
    <property type="entry name" value="Thymidylate synthase/dCMP hydroxymethylase domain"/>
    <property type="match status" value="1"/>
</dbReference>
<dbReference type="InterPro" id="IPR036926">
    <property type="entry name" value="Thymidate_synth/dCMP_Mease_sf"/>
</dbReference>
<dbReference type="Pfam" id="PF00303">
    <property type="entry name" value="Thymidylat_synt"/>
    <property type="match status" value="1"/>
</dbReference>